<dbReference type="AlphaFoldDB" id="A0A9P1CNT3"/>
<feature type="compositionally biased region" description="Acidic residues" evidence="1">
    <location>
        <begin position="516"/>
        <end position="529"/>
    </location>
</feature>
<dbReference type="EMBL" id="CAMXCT030002025">
    <property type="protein sequence ID" value="CAL4782361.1"/>
    <property type="molecule type" value="Genomic_DNA"/>
</dbReference>
<feature type="compositionally biased region" description="Basic residues" evidence="1">
    <location>
        <begin position="271"/>
        <end position="283"/>
    </location>
</feature>
<feature type="compositionally biased region" description="Basic and acidic residues" evidence="1">
    <location>
        <begin position="213"/>
        <end position="246"/>
    </location>
</feature>
<accession>A0A9P1CNT3</accession>
<gene>
    <name evidence="2" type="ORF">C1SCF055_LOCUS21650</name>
</gene>
<feature type="region of interest" description="Disordered" evidence="1">
    <location>
        <begin position="146"/>
        <end position="326"/>
    </location>
</feature>
<organism evidence="2">
    <name type="scientific">Cladocopium goreaui</name>
    <dbReference type="NCBI Taxonomy" id="2562237"/>
    <lineage>
        <taxon>Eukaryota</taxon>
        <taxon>Sar</taxon>
        <taxon>Alveolata</taxon>
        <taxon>Dinophyceae</taxon>
        <taxon>Suessiales</taxon>
        <taxon>Symbiodiniaceae</taxon>
        <taxon>Cladocopium</taxon>
    </lineage>
</organism>
<name>A0A9P1CNT3_9DINO</name>
<evidence type="ECO:0000313" key="4">
    <source>
        <dbReference type="EMBL" id="CAL4782361.1"/>
    </source>
</evidence>
<dbReference type="EMBL" id="CAMXCT010002025">
    <property type="protein sequence ID" value="CAI3995049.1"/>
    <property type="molecule type" value="Genomic_DNA"/>
</dbReference>
<reference evidence="2" key="1">
    <citation type="submission" date="2022-10" db="EMBL/GenBank/DDBJ databases">
        <authorList>
            <person name="Chen Y."/>
            <person name="Dougan E. K."/>
            <person name="Chan C."/>
            <person name="Rhodes N."/>
            <person name="Thang M."/>
        </authorList>
    </citation>
    <scope>NUCLEOTIDE SEQUENCE</scope>
</reference>
<sequence length="1264" mass="139035">MAGPWVFPRENLGYSQELDLQRGQLLECHLYDENGAQQGQGLWNIRQQVDKKKDGIWMRARLVAVSDEHLKWWITEGPGAAQQRQFHLHICCTEAPTCKKRMKSPSLEFHTDYFRLLAAGMITEKKVPWFKDEPAKADIAAEISRLAGQKAPSERGPARKSGQPLAFSESDAGQDAEALAVVPPEGEDVEELKNLRRDVGKDKRDKKRKKRGREKEGPVRKRRRSPTEAEKGPLWFGKEKQAEQRDSSVSSASSSSSSSHCQEAKKEKSKSSKQKKKGKKADKKKGDRGPFGTGAKMAFGHSEATSISSDEEGDDGQSFQAAPSGKSRQLQLLEYAEKHPGRLASRLLTKMKVLLAREGEGAMTQHGSGQENLTPSTATSYFLTVLVPLHRERLNIRVQREMRTVAKGLDLIAMGHPEMAADVLAQRLKALELMVNDQSWARATHVELLPAEGATLIEPDESWVATREHVFESKLRNWKGKGVGKEVEGKGRPREDKGKGKKGGADLEVKTKDSLDESSDFDELGDDELEPAMTDSEDEAAMVPSPWDAAAPMDLTAESSLRACKTLGELSDVAVKAFKAGMTFGDMAKHLLDFMCHAPTPLGWGKPIGVPMDPVLTPNQKAAIKSLAEMVTTNIISADPVGSLGEARELLASKRYDYAGAPIEYMEDLVAEKVAPAWPRPSEAGVQPIERYLSAETADAFKYPDKLEREVGGRPAGENAVTIPLKGAQDTLPFIGTMTSIQLEEEDMAYMESEDLQSAFNLFAAPDQWLPYFADSKKVDGPAFGLASGTMVRPALAVIPMGWHSAVGLVQEAVRTLVFERAQVPKSLSIEKGKPLPQSDTKAIVYLDNFDEIHVVKKLSEDFTKEGCEMSEYHKRFVEVCDQDGLPRNAGKQLIHAYAGGLQGGLLDGKKGVLRAAPDKLQNFLKISFALLAGKKWSEFHLRHWAGKAAFIAAFRRMLFSNMFQIFPLIEQSRCGDVLPTRDCLDEIVCVGVLSVIAQANLRAPVSEEISCTDASPTGGATAVAKKFKISYLQVPDAQEDDGRCAWCEEPHEPGQVTYPCSRKCGLRACSPMCAFTHAEGNCTRKELDAPTFGERFAGQNFPLTQAVALEGIAIQPPLDIKIASYAWDYFSESGKRKLDLMENDCSLAATHWAPECKSFTAARGRPITLPSGRTIPGPKALRSRERPWGLPNLSKDGLQGFKEALEAGRIVSLEHPWNSLLWWTPEAEELFGDDRVVMIGSAPPATRAAAFGGLMKFMKRHMA</sequence>
<dbReference type="EMBL" id="CAMXCT020002025">
    <property type="protein sequence ID" value="CAL1148424.1"/>
    <property type="molecule type" value="Genomic_DNA"/>
</dbReference>
<reference evidence="3" key="2">
    <citation type="submission" date="2024-04" db="EMBL/GenBank/DDBJ databases">
        <authorList>
            <person name="Chen Y."/>
            <person name="Shah S."/>
            <person name="Dougan E. K."/>
            <person name="Thang M."/>
            <person name="Chan C."/>
        </authorList>
    </citation>
    <scope>NUCLEOTIDE SEQUENCE [LARGE SCALE GENOMIC DNA]</scope>
</reference>
<feature type="compositionally biased region" description="Polar residues" evidence="1">
    <location>
        <begin position="317"/>
        <end position="326"/>
    </location>
</feature>
<evidence type="ECO:0000256" key="1">
    <source>
        <dbReference type="SAM" id="MobiDB-lite"/>
    </source>
</evidence>
<keyword evidence="5" id="KW-1185">Reference proteome</keyword>
<protein>
    <submittedName>
        <fullName evidence="4">CS domain-containing protein</fullName>
    </submittedName>
</protein>
<feature type="compositionally biased region" description="Basic and acidic residues" evidence="1">
    <location>
        <begin position="483"/>
        <end position="515"/>
    </location>
</feature>
<dbReference type="Proteomes" id="UP001152797">
    <property type="component" value="Unassembled WGS sequence"/>
</dbReference>
<evidence type="ECO:0000313" key="2">
    <source>
        <dbReference type="EMBL" id="CAI3995049.1"/>
    </source>
</evidence>
<feature type="compositionally biased region" description="Basic and acidic residues" evidence="1">
    <location>
        <begin position="191"/>
        <end position="203"/>
    </location>
</feature>
<evidence type="ECO:0000313" key="3">
    <source>
        <dbReference type="EMBL" id="CAL1148424.1"/>
    </source>
</evidence>
<feature type="compositionally biased region" description="Low complexity" evidence="1">
    <location>
        <begin position="247"/>
        <end position="259"/>
    </location>
</feature>
<proteinExistence type="predicted"/>
<evidence type="ECO:0000313" key="5">
    <source>
        <dbReference type="Proteomes" id="UP001152797"/>
    </source>
</evidence>
<comment type="caution">
    <text evidence="2">The sequence shown here is derived from an EMBL/GenBank/DDBJ whole genome shotgun (WGS) entry which is preliminary data.</text>
</comment>
<feature type="region of interest" description="Disordered" evidence="1">
    <location>
        <begin position="482"/>
        <end position="529"/>
    </location>
</feature>